<dbReference type="EMBL" id="JAWIZZ010000035">
    <property type="protein sequence ID" value="KAK5781529.1"/>
    <property type="molecule type" value="Genomic_DNA"/>
</dbReference>
<dbReference type="InterPro" id="IPR038534">
    <property type="entry name" value="Rtr1/RPAP2_sf"/>
</dbReference>
<dbReference type="Proteomes" id="UP001306508">
    <property type="component" value="Unassembled WGS sequence"/>
</dbReference>
<evidence type="ECO:0000313" key="4">
    <source>
        <dbReference type="Proteomes" id="UP001306508"/>
    </source>
</evidence>
<proteinExistence type="inferred from homology"/>
<keyword evidence="4" id="KW-1185">Reference proteome</keyword>
<accession>A0AAN7ZT32</accession>
<gene>
    <name evidence="3" type="ORF">RI543_001077</name>
</gene>
<organism evidence="3 4">
    <name type="scientific">Arxiozyma heterogenica</name>
    <dbReference type="NCBI Taxonomy" id="278026"/>
    <lineage>
        <taxon>Eukaryota</taxon>
        <taxon>Fungi</taxon>
        <taxon>Dikarya</taxon>
        <taxon>Ascomycota</taxon>
        <taxon>Saccharomycotina</taxon>
        <taxon>Saccharomycetes</taxon>
        <taxon>Saccharomycetales</taxon>
        <taxon>Saccharomycetaceae</taxon>
        <taxon>Arxiozyma</taxon>
    </lineage>
</organism>
<evidence type="ECO:0000256" key="1">
    <source>
        <dbReference type="PROSITE-ProRule" id="PRU00812"/>
    </source>
</evidence>
<dbReference type="InterPro" id="IPR007308">
    <property type="entry name" value="Rtr1/RPAP2_dom"/>
</dbReference>
<comment type="similarity">
    <text evidence="1">Belongs to the RPAP2 family.</text>
</comment>
<dbReference type="Gene3D" id="1.25.40.820">
    <property type="match status" value="1"/>
</dbReference>
<dbReference type="PROSITE" id="PS51479">
    <property type="entry name" value="ZF_RTR1"/>
    <property type="match status" value="1"/>
</dbReference>
<protein>
    <recommendedName>
        <fullName evidence="2">RTR1-type domain-containing protein</fullName>
    </recommendedName>
</protein>
<evidence type="ECO:0000313" key="3">
    <source>
        <dbReference type="EMBL" id="KAK5781529.1"/>
    </source>
</evidence>
<sequence>MIVTVFDINKYALMPHQTHAIISKREGEMITNTITSMLEDSYCMDFETLNYMTRFYTMDDFGKLIFKRNQHNRCGYPLCKQLLSNTSIGLNNCGSLDSYCDESHYDYTNFIISQLYDIPIYKRGGIHLINRYDLNKVNRENDFFQIKLLEEILQEKNTEYDLDKMTDELNNFELKL</sequence>
<evidence type="ECO:0000259" key="2">
    <source>
        <dbReference type="PROSITE" id="PS51479"/>
    </source>
</evidence>
<feature type="domain" description="RTR1-type" evidence="2">
    <location>
        <begin position="51"/>
        <end position="124"/>
    </location>
</feature>
<dbReference type="AlphaFoldDB" id="A0AAN7ZT32"/>
<comment type="caution">
    <text evidence="3">The sequence shown here is derived from an EMBL/GenBank/DDBJ whole genome shotgun (WGS) entry which is preliminary data.</text>
</comment>
<reference evidence="4" key="1">
    <citation type="submission" date="2023-07" db="EMBL/GenBank/DDBJ databases">
        <title>A draft genome of Kazachstania heterogenica Y-27499.</title>
        <authorList>
            <person name="Donic C."/>
            <person name="Kralova J.S."/>
            <person name="Fidel L."/>
            <person name="Ben-Dor S."/>
            <person name="Jung S."/>
        </authorList>
    </citation>
    <scope>NUCLEOTIDE SEQUENCE [LARGE SCALE GENOMIC DNA]</scope>
    <source>
        <strain evidence="4">Y27499</strain>
    </source>
</reference>
<name>A0AAN7ZT32_9SACH</name>